<dbReference type="CDD" id="cd01097">
    <property type="entry name" value="Tetrahydromethanopterin_reductase"/>
    <property type="match status" value="1"/>
</dbReference>
<keyword evidence="1 3" id="KW-0560">Oxidoreductase</keyword>
<sequence length="321" mass="33964">MIDISLEGKEPWPEVRAILPVMERNGIDTVWLACHLFQREPIARAAALLSASDSLKIALMAMSPYTVHPVYAAMAAATLEEMFPGRVTLCLGVGAPRDLEAAGVEAPKPLATLREAIAVTRGLFAGETVHHDGTAFSVRGRRLETGACAVPVALAASGPKMLELAGEAADAVLISAAASVPFLQSCLETVAEGEAKAGRRIRRIGLLYAAVAEQEAAAHAGLKRMLGFILRGAHHARNIELGGSSLDQAALAKAYAAEDWPAVERLVSDEIVARHAASGTPEQVRARMAEYQEVGLDRLVLSGVSQSPDLEPLLRHLGRPA</sequence>
<protein>
    <submittedName>
        <fullName evidence="3">LLM class flavin-dependent oxidoreductase</fullName>
        <ecNumber evidence="3">1.-.-.-</ecNumber>
    </submittedName>
</protein>
<keyword evidence="4" id="KW-1185">Reference proteome</keyword>
<evidence type="ECO:0000259" key="2">
    <source>
        <dbReference type="Pfam" id="PF00296"/>
    </source>
</evidence>
<dbReference type="EMBL" id="JBHRTR010000025">
    <property type="protein sequence ID" value="MFC3227806.1"/>
    <property type="molecule type" value="Genomic_DNA"/>
</dbReference>
<evidence type="ECO:0000256" key="1">
    <source>
        <dbReference type="ARBA" id="ARBA00023002"/>
    </source>
</evidence>
<dbReference type="InterPro" id="IPR011251">
    <property type="entry name" value="Luciferase-like_dom"/>
</dbReference>
<evidence type="ECO:0000313" key="3">
    <source>
        <dbReference type="EMBL" id="MFC3227806.1"/>
    </source>
</evidence>
<dbReference type="PANTHER" id="PTHR43244:SF1">
    <property type="entry name" value="5,10-METHYLENETETRAHYDROMETHANOPTERIN REDUCTASE"/>
    <property type="match status" value="1"/>
</dbReference>
<dbReference type="RefSeq" id="WP_379900294.1">
    <property type="nucleotide sequence ID" value="NZ_JBHRTR010000025.1"/>
</dbReference>
<dbReference type="Pfam" id="PF00296">
    <property type="entry name" value="Bac_luciferase"/>
    <property type="match status" value="1"/>
</dbReference>
<dbReference type="InterPro" id="IPR036661">
    <property type="entry name" value="Luciferase-like_sf"/>
</dbReference>
<dbReference type="InterPro" id="IPR050564">
    <property type="entry name" value="F420-G6PD/mer"/>
</dbReference>
<feature type="domain" description="Luciferase-like" evidence="2">
    <location>
        <begin position="10"/>
        <end position="297"/>
    </location>
</feature>
<dbReference type="PANTHER" id="PTHR43244">
    <property type="match status" value="1"/>
</dbReference>
<gene>
    <name evidence="3" type="ORF">ACFOGJ_11220</name>
</gene>
<dbReference type="SUPFAM" id="SSF51679">
    <property type="entry name" value="Bacterial luciferase-like"/>
    <property type="match status" value="1"/>
</dbReference>
<dbReference type="GO" id="GO:0016491">
    <property type="term" value="F:oxidoreductase activity"/>
    <property type="evidence" value="ECO:0007669"/>
    <property type="project" value="UniProtKB-KW"/>
</dbReference>
<evidence type="ECO:0000313" key="4">
    <source>
        <dbReference type="Proteomes" id="UP001595528"/>
    </source>
</evidence>
<organism evidence="3 4">
    <name type="scientific">Marinibaculum pumilum</name>
    <dbReference type="NCBI Taxonomy" id="1766165"/>
    <lineage>
        <taxon>Bacteria</taxon>
        <taxon>Pseudomonadati</taxon>
        <taxon>Pseudomonadota</taxon>
        <taxon>Alphaproteobacteria</taxon>
        <taxon>Rhodospirillales</taxon>
        <taxon>Rhodospirillaceae</taxon>
        <taxon>Marinibaculum</taxon>
    </lineage>
</organism>
<proteinExistence type="predicted"/>
<accession>A0ABV7KZG2</accession>
<dbReference type="EC" id="1.-.-.-" evidence="3"/>
<dbReference type="Gene3D" id="3.20.20.30">
    <property type="entry name" value="Luciferase-like domain"/>
    <property type="match status" value="1"/>
</dbReference>
<name>A0ABV7KZG2_9PROT</name>
<dbReference type="Proteomes" id="UP001595528">
    <property type="component" value="Unassembled WGS sequence"/>
</dbReference>
<comment type="caution">
    <text evidence="3">The sequence shown here is derived from an EMBL/GenBank/DDBJ whole genome shotgun (WGS) entry which is preliminary data.</text>
</comment>
<reference evidence="4" key="1">
    <citation type="journal article" date="2019" name="Int. J. Syst. Evol. Microbiol.">
        <title>The Global Catalogue of Microorganisms (GCM) 10K type strain sequencing project: providing services to taxonomists for standard genome sequencing and annotation.</title>
        <authorList>
            <consortium name="The Broad Institute Genomics Platform"/>
            <consortium name="The Broad Institute Genome Sequencing Center for Infectious Disease"/>
            <person name="Wu L."/>
            <person name="Ma J."/>
        </authorList>
    </citation>
    <scope>NUCLEOTIDE SEQUENCE [LARGE SCALE GENOMIC DNA]</scope>
    <source>
        <strain evidence="4">KCTC 42964</strain>
    </source>
</reference>